<proteinExistence type="predicted"/>
<dbReference type="EMBL" id="MN310541">
    <property type="protein sequence ID" value="QFG04520.1"/>
    <property type="molecule type" value="Genomic_DNA"/>
</dbReference>
<organism evidence="2 3">
    <name type="scientific">Mycobacterium phage Jeeves</name>
    <dbReference type="NCBI Taxonomy" id="2652402"/>
    <lineage>
        <taxon>Viruses</taxon>
        <taxon>Duplodnaviria</taxon>
        <taxon>Heunggongvirae</taxon>
        <taxon>Uroviricota</taxon>
        <taxon>Caudoviricetes</taxon>
        <taxon>Luchadorvirus</taxon>
        <taxon>Luchadorvirus jeeves</taxon>
        <taxon>Lucadorvirus jeeves</taxon>
    </lineage>
</organism>
<keyword evidence="3" id="KW-1185">Reference proteome</keyword>
<dbReference type="RefSeq" id="YP_010104355.1">
    <property type="nucleotide sequence ID" value="NC_055817.1"/>
</dbReference>
<dbReference type="GeneID" id="65122300"/>
<evidence type="ECO:0000313" key="2">
    <source>
        <dbReference type="EMBL" id="QFG04520.1"/>
    </source>
</evidence>
<dbReference type="KEGG" id="vg:65122300"/>
<gene>
    <name evidence="2" type="primary">45</name>
    <name evidence="2" type="ORF">SEA_JEEVES_45</name>
</gene>
<reference evidence="2 3" key="1">
    <citation type="submission" date="2019-08" db="EMBL/GenBank/DDBJ databases">
        <authorList>
            <person name="Pratt D."/>
            <person name="Casey M."/>
            <person name="Delaney K."/>
            <person name="Garza G."/>
            <person name="Hunt M."/>
            <person name="Riley S."/>
            <person name="Reid J."/>
            <person name="Ettinger A.-S.H."/>
            <person name="Ettinger W.F."/>
            <person name="Fay M."/>
            <person name="Mckenzie S.K."/>
            <person name="Anders K.R."/>
            <person name="Garlena R.A."/>
            <person name="Russell D.A."/>
            <person name="Pope W.H."/>
            <person name="Jacobs-Sera D."/>
            <person name="Hatfull G.F."/>
        </authorList>
    </citation>
    <scope>NUCLEOTIDE SEQUENCE [LARGE SCALE GENOMIC DNA]</scope>
</reference>
<dbReference type="Proteomes" id="UP000327532">
    <property type="component" value="Segment"/>
</dbReference>
<protein>
    <submittedName>
        <fullName evidence="2">Uncharacterized protein</fullName>
    </submittedName>
</protein>
<accession>A0A5J6T531</accession>
<name>A0A5J6T531_9CAUD</name>
<evidence type="ECO:0000256" key="1">
    <source>
        <dbReference type="SAM" id="Coils"/>
    </source>
</evidence>
<feature type="coiled-coil region" evidence="1">
    <location>
        <begin position="80"/>
        <end position="118"/>
    </location>
</feature>
<sequence length="121" mass="13698">MAEHKEFFDVLYQQWSKTTGAKDRYWVVEQSGELWEVYAISPGEPDDPWFVATFNSEEDADFVAGLNGAVPDLIRHLGQALDENERLDEARDAAEGLAAEALLENAALKEEIRSLERQLDQ</sequence>
<evidence type="ECO:0000313" key="3">
    <source>
        <dbReference type="Proteomes" id="UP000327532"/>
    </source>
</evidence>
<keyword evidence="1" id="KW-0175">Coiled coil</keyword>